<organism evidence="2">
    <name type="scientific">marine sediment metagenome</name>
    <dbReference type="NCBI Taxonomy" id="412755"/>
    <lineage>
        <taxon>unclassified sequences</taxon>
        <taxon>metagenomes</taxon>
        <taxon>ecological metagenomes</taxon>
    </lineage>
</organism>
<name>A0A0F9JSD3_9ZZZZ</name>
<proteinExistence type="predicted"/>
<dbReference type="EMBL" id="LAZR01010741">
    <property type="protein sequence ID" value="KKM65341.1"/>
    <property type="molecule type" value="Genomic_DNA"/>
</dbReference>
<dbReference type="AlphaFoldDB" id="A0A0F9JSD3"/>
<keyword evidence="1" id="KW-0812">Transmembrane</keyword>
<sequence>MHAYAELVRPDNITRSGIIQPFNVVSQSPVRFARDEIQPFIQAIRPQGSMYRQGGVTLQGGLPNAQLTFEGGPFGIVSPEVIRTLGQEEPTMSPWWYAGAALVLGLAGGFVMSKVL</sequence>
<keyword evidence="1" id="KW-0472">Membrane</keyword>
<protein>
    <submittedName>
        <fullName evidence="2">Uncharacterized protein</fullName>
    </submittedName>
</protein>
<keyword evidence="1" id="KW-1133">Transmembrane helix</keyword>
<accession>A0A0F9JSD3</accession>
<gene>
    <name evidence="2" type="ORF">LCGC14_1492250</name>
</gene>
<feature type="transmembrane region" description="Helical" evidence="1">
    <location>
        <begin position="95"/>
        <end position="113"/>
    </location>
</feature>
<reference evidence="2" key="1">
    <citation type="journal article" date="2015" name="Nature">
        <title>Complex archaea that bridge the gap between prokaryotes and eukaryotes.</title>
        <authorList>
            <person name="Spang A."/>
            <person name="Saw J.H."/>
            <person name="Jorgensen S.L."/>
            <person name="Zaremba-Niedzwiedzka K."/>
            <person name="Martijn J."/>
            <person name="Lind A.E."/>
            <person name="van Eijk R."/>
            <person name="Schleper C."/>
            <person name="Guy L."/>
            <person name="Ettema T.J."/>
        </authorList>
    </citation>
    <scope>NUCLEOTIDE SEQUENCE</scope>
</reference>
<comment type="caution">
    <text evidence="2">The sequence shown here is derived from an EMBL/GenBank/DDBJ whole genome shotgun (WGS) entry which is preliminary data.</text>
</comment>
<evidence type="ECO:0000256" key="1">
    <source>
        <dbReference type="SAM" id="Phobius"/>
    </source>
</evidence>
<evidence type="ECO:0000313" key="2">
    <source>
        <dbReference type="EMBL" id="KKM65341.1"/>
    </source>
</evidence>